<keyword evidence="3" id="KW-1185">Reference proteome</keyword>
<reference evidence="2 3" key="1">
    <citation type="journal article" date="2013" name="Curr. Biol.">
        <title>The Genome of the Foraminiferan Reticulomyxa filosa.</title>
        <authorList>
            <person name="Glockner G."/>
            <person name="Hulsmann N."/>
            <person name="Schleicher M."/>
            <person name="Noegel A.A."/>
            <person name="Eichinger L."/>
            <person name="Gallinger C."/>
            <person name="Pawlowski J."/>
            <person name="Sierra R."/>
            <person name="Euteneuer U."/>
            <person name="Pillet L."/>
            <person name="Moustafa A."/>
            <person name="Platzer M."/>
            <person name="Groth M."/>
            <person name="Szafranski K."/>
            <person name="Schliwa M."/>
        </authorList>
    </citation>
    <scope>NUCLEOTIDE SEQUENCE [LARGE SCALE GENOMIC DNA]</scope>
</reference>
<accession>X6LKK4</accession>
<name>X6LKK4_RETFI</name>
<evidence type="ECO:0000313" key="2">
    <source>
        <dbReference type="EMBL" id="ETO02468.1"/>
    </source>
</evidence>
<feature type="compositionally biased region" description="Basic residues" evidence="1">
    <location>
        <begin position="12"/>
        <end position="24"/>
    </location>
</feature>
<evidence type="ECO:0000313" key="3">
    <source>
        <dbReference type="Proteomes" id="UP000023152"/>
    </source>
</evidence>
<proteinExistence type="predicted"/>
<evidence type="ECO:0000256" key="1">
    <source>
        <dbReference type="SAM" id="MobiDB-lite"/>
    </source>
</evidence>
<gene>
    <name evidence="2" type="ORF">RFI_34963</name>
</gene>
<protein>
    <submittedName>
        <fullName evidence="2">Uncharacterized protein</fullName>
    </submittedName>
</protein>
<organism evidence="2 3">
    <name type="scientific">Reticulomyxa filosa</name>
    <dbReference type="NCBI Taxonomy" id="46433"/>
    <lineage>
        <taxon>Eukaryota</taxon>
        <taxon>Sar</taxon>
        <taxon>Rhizaria</taxon>
        <taxon>Retaria</taxon>
        <taxon>Foraminifera</taxon>
        <taxon>Monothalamids</taxon>
        <taxon>Reticulomyxidae</taxon>
        <taxon>Reticulomyxa</taxon>
    </lineage>
</organism>
<dbReference type="EMBL" id="ASPP01035697">
    <property type="protein sequence ID" value="ETO02468.1"/>
    <property type="molecule type" value="Genomic_DNA"/>
</dbReference>
<feature type="region of interest" description="Disordered" evidence="1">
    <location>
        <begin position="1"/>
        <end position="31"/>
    </location>
</feature>
<sequence>MKNLETFTQKTSKNKTPKKSRKKSAVMGEQIGLEQDLAEAARIKEEEKDGKRKTLDSLEEIDAKEKLKRRYLAKDKLVPLFDDPGQSIDNCYIRLALSKKMKMASIERTGKSEEDAKHKERNILDYSLIYGNKMETLKVSDIWKDKKNGLVVHHISICDEQNCVRYYMPNEEMKFTIFEMRMDYLSQVAWE</sequence>
<comment type="caution">
    <text evidence="2">The sequence shown here is derived from an EMBL/GenBank/DDBJ whole genome shotgun (WGS) entry which is preliminary data.</text>
</comment>
<dbReference type="Proteomes" id="UP000023152">
    <property type="component" value="Unassembled WGS sequence"/>
</dbReference>
<dbReference type="AlphaFoldDB" id="X6LKK4"/>